<dbReference type="Proteomes" id="UP000006101">
    <property type="component" value="Chromosome"/>
</dbReference>
<dbReference type="STRING" id="1229908.NKOR_02770"/>
<name>K0B343_9ARCH</name>
<dbReference type="InterPro" id="IPR023203">
    <property type="entry name" value="TTHA0068_sf"/>
</dbReference>
<evidence type="ECO:0008006" key="3">
    <source>
        <dbReference type="Google" id="ProtNLM"/>
    </source>
</evidence>
<evidence type="ECO:0000313" key="2">
    <source>
        <dbReference type="Proteomes" id="UP000006101"/>
    </source>
</evidence>
<sequence>MIEIGKKFKKILVNFTMERYMLHLKNTRYTPENSREVVYKARDLASDMNASIRVARIAKKFVELDVSVEKEDLDKLVDKLSPIGPIDNIRHVLEEEIEKEKGIADGIFYFNNERFWESHEAFEGVWKKCFGREKEIVQGIILMAVAFAHAQKNELSIGIGMLRRVLEKLGTSPSKYHSIDVDRIRTKAIEMQQENKLTTFEI</sequence>
<dbReference type="SUPFAM" id="SSF140663">
    <property type="entry name" value="TTHA0068-like"/>
    <property type="match status" value="1"/>
</dbReference>
<keyword evidence="2" id="KW-1185">Reference proteome</keyword>
<dbReference type="Gene3D" id="1.10.3450.10">
    <property type="entry name" value="TTHA0068-like"/>
    <property type="match status" value="1"/>
</dbReference>
<dbReference type="HOGENOM" id="CLU_1465195_0_0_2"/>
<dbReference type="InterPro" id="IPR005500">
    <property type="entry name" value="DUF309"/>
</dbReference>
<dbReference type="KEGG" id="nkr:NKOR_02770"/>
<gene>
    <name evidence="1" type="ORF">NKOR_02770</name>
</gene>
<dbReference type="EMBL" id="CP003842">
    <property type="protein sequence ID" value="AFS80448.1"/>
    <property type="molecule type" value="Genomic_DNA"/>
</dbReference>
<evidence type="ECO:0000313" key="1">
    <source>
        <dbReference type="EMBL" id="AFS80448.1"/>
    </source>
</evidence>
<proteinExistence type="predicted"/>
<dbReference type="PATRIC" id="fig|1229908.8.peg.590"/>
<reference evidence="1 2" key="1">
    <citation type="journal article" date="2012" name="J. Bacteriol.">
        <title>Draft Genome Sequence of an Ammonia-Oxidizing Archaeon, "Candidatus Nitrosopumilus koreensis" AR1, from Marine Sediment.</title>
        <authorList>
            <person name="Park S.J."/>
            <person name="Kim J.G."/>
            <person name="Jung M.Y."/>
            <person name="Kim S.J."/>
            <person name="Cha I.T."/>
            <person name="Kwon K."/>
            <person name="Lee J.H."/>
            <person name="Rhee S.K."/>
        </authorList>
    </citation>
    <scope>NUCLEOTIDE SEQUENCE [LARGE SCALE GENOMIC DNA]</scope>
    <source>
        <strain evidence="1 2">AR1</strain>
    </source>
</reference>
<organism evidence="1 2">
    <name type="scientific">Candidatus Nitrosopumilus koreensis AR1</name>
    <dbReference type="NCBI Taxonomy" id="1229908"/>
    <lineage>
        <taxon>Archaea</taxon>
        <taxon>Nitrososphaerota</taxon>
        <taxon>Nitrososphaeria</taxon>
        <taxon>Nitrosopumilales</taxon>
        <taxon>Nitrosopumilaceae</taxon>
        <taxon>Nitrosopumilus</taxon>
    </lineage>
</organism>
<protein>
    <recommendedName>
        <fullName evidence="3">DUF309 domain-containing protein</fullName>
    </recommendedName>
</protein>
<accession>K0B343</accession>
<dbReference type="AlphaFoldDB" id="K0B343"/>
<dbReference type="Pfam" id="PF03745">
    <property type="entry name" value="DUF309"/>
    <property type="match status" value="1"/>
</dbReference>